<proteinExistence type="predicted"/>
<protein>
    <submittedName>
        <fullName evidence="2">Uncharacterized protein</fullName>
    </submittedName>
</protein>
<keyword evidence="1" id="KW-0472">Membrane</keyword>
<feature type="transmembrane region" description="Helical" evidence="1">
    <location>
        <begin position="437"/>
        <end position="460"/>
    </location>
</feature>
<sequence>DVHIRIEPEEWAKLQPPKGTKMDFEAALKDVMEGAVTGGHFRSEKSTRPGLAGYLGVDHQYGKAEVTIDGETVKGIGLRYKGNGTFLEYVEGDVTRRLSFKIDFNEYDDELEFRDLTKVNLNNNSTDPSLMREPLSYELFREAGIHCSRVGYAKVSLTIPGKIDRRPHGLYTVIEQVDKRFLKDRYGSAKGLLMKPSTFGAFRYFGEEWDEYEVGFVPKTKPTEEQKQRVIEFARLIHKSEDDAFEEKVESYLDVDQFLRFLAVNVLLTNLDSFLGGSQNHYIYLEPDSNKFQFFPWDMDISFGVFPFNGTPETRRKLSIDHPGGKGHTLIERVLNIPRHKKTYHDYLDTYLNSIFAEDKMHQQIEKVGEFVRPMVKINGPKATDGFDGVLADSPKWYEEHPIKYFVTKRRESVRRQLDGESEGHILHDPPPNWPEIIGWSIAFFSVLLLNLAGWIWGIVVGFRGSTLWGCLNIFFSPLAPAIYGFAVRRDLGFRCAIFATFCIIGWIVFVAAVVDQFS</sequence>
<dbReference type="EMBL" id="UINC01039815">
    <property type="protein sequence ID" value="SVB38844.1"/>
    <property type="molecule type" value="Genomic_DNA"/>
</dbReference>
<reference evidence="2" key="1">
    <citation type="submission" date="2018-05" db="EMBL/GenBank/DDBJ databases">
        <authorList>
            <person name="Lanie J.A."/>
            <person name="Ng W.-L."/>
            <person name="Kazmierczak K.M."/>
            <person name="Andrzejewski T.M."/>
            <person name="Davidsen T.M."/>
            <person name="Wayne K.J."/>
            <person name="Tettelin H."/>
            <person name="Glass J.I."/>
            <person name="Rusch D."/>
            <person name="Podicherti R."/>
            <person name="Tsui H.-C.T."/>
            <person name="Winkler M.E."/>
        </authorList>
    </citation>
    <scope>NUCLEOTIDE SEQUENCE</scope>
</reference>
<evidence type="ECO:0000313" key="2">
    <source>
        <dbReference type="EMBL" id="SVB38844.1"/>
    </source>
</evidence>
<dbReference type="PANTHER" id="PTHR40050:SF1">
    <property type="entry name" value="INNER SPORE COAT PROTEIN H"/>
    <property type="match status" value="1"/>
</dbReference>
<dbReference type="PANTHER" id="PTHR40050">
    <property type="entry name" value="INNER SPORE COAT PROTEIN H"/>
    <property type="match status" value="1"/>
</dbReference>
<dbReference type="InterPro" id="IPR014867">
    <property type="entry name" value="Spore_coat_CotH_CotH2/3/7"/>
</dbReference>
<dbReference type="Pfam" id="PF08757">
    <property type="entry name" value="CotH"/>
    <property type="match status" value="1"/>
</dbReference>
<feature type="non-terminal residue" evidence="2">
    <location>
        <position position="1"/>
    </location>
</feature>
<feature type="transmembrane region" description="Helical" evidence="1">
    <location>
        <begin position="467"/>
        <end position="486"/>
    </location>
</feature>
<name>A0A382DLG0_9ZZZZ</name>
<dbReference type="AlphaFoldDB" id="A0A382DLG0"/>
<evidence type="ECO:0000256" key="1">
    <source>
        <dbReference type="SAM" id="Phobius"/>
    </source>
</evidence>
<gene>
    <name evidence="2" type="ORF">METZ01_LOCUS191698</name>
</gene>
<feature type="transmembrane region" description="Helical" evidence="1">
    <location>
        <begin position="492"/>
        <end position="515"/>
    </location>
</feature>
<accession>A0A382DLG0</accession>
<keyword evidence="1" id="KW-1133">Transmembrane helix</keyword>
<keyword evidence="1" id="KW-0812">Transmembrane</keyword>
<organism evidence="2">
    <name type="scientific">marine metagenome</name>
    <dbReference type="NCBI Taxonomy" id="408172"/>
    <lineage>
        <taxon>unclassified sequences</taxon>
        <taxon>metagenomes</taxon>
        <taxon>ecological metagenomes</taxon>
    </lineage>
</organism>